<dbReference type="InterPro" id="IPR050109">
    <property type="entry name" value="HTH-type_TetR-like_transc_reg"/>
</dbReference>
<dbReference type="PANTHER" id="PTHR30055">
    <property type="entry name" value="HTH-TYPE TRANSCRIPTIONAL REGULATOR RUTR"/>
    <property type="match status" value="1"/>
</dbReference>
<dbReference type="EMBL" id="FODT01000004">
    <property type="protein sequence ID" value="SEO68907.1"/>
    <property type="molecule type" value="Genomic_DNA"/>
</dbReference>
<name>A0A1H8RRJ4_9BRAD</name>
<keyword evidence="3" id="KW-0804">Transcription</keyword>
<dbReference type="PROSITE" id="PS50977">
    <property type="entry name" value="HTH_TETR_2"/>
    <property type="match status" value="1"/>
</dbReference>
<dbReference type="InterPro" id="IPR009057">
    <property type="entry name" value="Homeodomain-like_sf"/>
</dbReference>
<dbReference type="InterPro" id="IPR011075">
    <property type="entry name" value="TetR_C"/>
</dbReference>
<dbReference type="Pfam" id="PF16859">
    <property type="entry name" value="TetR_C_11"/>
    <property type="match status" value="1"/>
</dbReference>
<dbReference type="Pfam" id="PF00440">
    <property type="entry name" value="TetR_N"/>
    <property type="match status" value="1"/>
</dbReference>
<dbReference type="FunFam" id="1.10.10.60:FF:000141">
    <property type="entry name" value="TetR family transcriptional regulator"/>
    <property type="match status" value="1"/>
</dbReference>
<reference evidence="8" key="1">
    <citation type="submission" date="2016-10" db="EMBL/GenBank/DDBJ databases">
        <authorList>
            <person name="Varghese N."/>
            <person name="Submissions S."/>
        </authorList>
    </citation>
    <scope>NUCLEOTIDE SEQUENCE [LARGE SCALE GENOMIC DNA]</scope>
    <source>
        <strain evidence="8">DSM 123</strain>
    </source>
</reference>
<dbReference type="Proteomes" id="UP000199615">
    <property type="component" value="Unassembled WGS sequence"/>
</dbReference>
<feature type="domain" description="HTH tetR-type" evidence="6">
    <location>
        <begin position="54"/>
        <end position="114"/>
    </location>
</feature>
<evidence type="ECO:0000313" key="7">
    <source>
        <dbReference type="EMBL" id="SEO68907.1"/>
    </source>
</evidence>
<evidence type="ECO:0000256" key="2">
    <source>
        <dbReference type="ARBA" id="ARBA00023125"/>
    </source>
</evidence>
<sequence length="246" mass="27070">MADHERRTAPNTPILAKTPTKARNPSKPPKQAGALEATEPTKPGAASTRALRAAGRRAAIVDAALEEFTARGYAATRLEDVASCAGVAKGTIYLHFADKEALFQELLRSALLPLIERISSPPLPDVSARAMLENFAQIFVREVTQTRRADLLRLMMAEGPRFPSLAEFHYREIVERGLTAIRAVICHGIQRGEIRHDALQRFPQLVMAPAMLTVLWQGLFGRYAPLDALAMLRAHIDIIFDEGKAT</sequence>
<evidence type="ECO:0000313" key="8">
    <source>
        <dbReference type="Proteomes" id="UP000199615"/>
    </source>
</evidence>
<evidence type="ECO:0000256" key="1">
    <source>
        <dbReference type="ARBA" id="ARBA00023015"/>
    </source>
</evidence>
<dbReference type="InterPro" id="IPR001647">
    <property type="entry name" value="HTH_TetR"/>
</dbReference>
<dbReference type="Gene3D" id="1.10.357.10">
    <property type="entry name" value="Tetracycline Repressor, domain 2"/>
    <property type="match status" value="1"/>
</dbReference>
<proteinExistence type="predicted"/>
<dbReference type="PRINTS" id="PR00455">
    <property type="entry name" value="HTHTETR"/>
</dbReference>
<dbReference type="AlphaFoldDB" id="A0A1H8RRJ4"/>
<keyword evidence="8" id="KW-1185">Reference proteome</keyword>
<evidence type="ECO:0000256" key="4">
    <source>
        <dbReference type="PROSITE-ProRule" id="PRU00335"/>
    </source>
</evidence>
<dbReference type="GO" id="GO:0000976">
    <property type="term" value="F:transcription cis-regulatory region binding"/>
    <property type="evidence" value="ECO:0007669"/>
    <property type="project" value="TreeGrafter"/>
</dbReference>
<accession>A0A1H8RRJ4</accession>
<feature type="DNA-binding region" description="H-T-H motif" evidence="4">
    <location>
        <begin position="77"/>
        <end position="96"/>
    </location>
</feature>
<keyword evidence="1" id="KW-0805">Transcription regulation</keyword>
<dbReference type="SUPFAM" id="SSF46689">
    <property type="entry name" value="Homeodomain-like"/>
    <property type="match status" value="1"/>
</dbReference>
<keyword evidence="2 4" id="KW-0238">DNA-binding</keyword>
<feature type="region of interest" description="Disordered" evidence="5">
    <location>
        <begin position="1"/>
        <end position="46"/>
    </location>
</feature>
<evidence type="ECO:0000256" key="5">
    <source>
        <dbReference type="SAM" id="MobiDB-lite"/>
    </source>
</evidence>
<dbReference type="InterPro" id="IPR036271">
    <property type="entry name" value="Tet_transcr_reg_TetR-rel_C_sf"/>
</dbReference>
<dbReference type="RefSeq" id="WP_092683265.1">
    <property type="nucleotide sequence ID" value="NZ_FODT01000004.1"/>
</dbReference>
<gene>
    <name evidence="7" type="ORF">SAMN05444123_10467</name>
</gene>
<dbReference type="PANTHER" id="PTHR30055:SF223">
    <property type="entry name" value="HTH-TYPE TRANSCRIPTIONAL REGULATOR UIDR"/>
    <property type="match status" value="1"/>
</dbReference>
<dbReference type="SUPFAM" id="SSF48498">
    <property type="entry name" value="Tetracyclin repressor-like, C-terminal domain"/>
    <property type="match status" value="1"/>
</dbReference>
<organism evidence="7 8">
    <name type="scientific">Rhodopseudomonas pseudopalustris</name>
    <dbReference type="NCBI Taxonomy" id="1513892"/>
    <lineage>
        <taxon>Bacteria</taxon>
        <taxon>Pseudomonadati</taxon>
        <taxon>Pseudomonadota</taxon>
        <taxon>Alphaproteobacteria</taxon>
        <taxon>Hyphomicrobiales</taxon>
        <taxon>Nitrobacteraceae</taxon>
        <taxon>Rhodopseudomonas</taxon>
    </lineage>
</organism>
<protein>
    <submittedName>
        <fullName evidence="7">Transcriptional regulator, TetR family</fullName>
    </submittedName>
</protein>
<evidence type="ECO:0000259" key="6">
    <source>
        <dbReference type="PROSITE" id="PS50977"/>
    </source>
</evidence>
<evidence type="ECO:0000256" key="3">
    <source>
        <dbReference type="ARBA" id="ARBA00023163"/>
    </source>
</evidence>
<dbReference type="GO" id="GO:0003700">
    <property type="term" value="F:DNA-binding transcription factor activity"/>
    <property type="evidence" value="ECO:0007669"/>
    <property type="project" value="TreeGrafter"/>
</dbReference>
<dbReference type="OrthoDB" id="7185252at2"/>